<comment type="pathway">
    <text evidence="5">Amine and polyamine degradation; ethanolamine degradation.</text>
</comment>
<comment type="similarity">
    <text evidence="5">Belongs to the EutC family.</text>
</comment>
<keyword evidence="4 5" id="KW-1283">Bacterial microcompartment</keyword>
<reference evidence="6" key="3">
    <citation type="submission" date="2014-03" db="EMBL/GenBank/DDBJ databases">
        <authorList>
            <person name="Barney B.M."/>
            <person name="Lenneman E.M."/>
        </authorList>
    </citation>
    <scope>NUCLEOTIDE SEQUENCE</scope>
    <source>
        <strain evidence="6">AD6</strain>
    </source>
</reference>
<organism evidence="7 9">
    <name type="scientific">Ectopseudomonas composti</name>
    <dbReference type="NCBI Taxonomy" id="658457"/>
    <lineage>
        <taxon>Bacteria</taxon>
        <taxon>Pseudomonadati</taxon>
        <taxon>Pseudomonadota</taxon>
        <taxon>Gammaproteobacteria</taxon>
        <taxon>Pseudomonadales</taxon>
        <taxon>Pseudomonadaceae</taxon>
        <taxon>Ectopseudomonas</taxon>
    </lineage>
</organism>
<feature type="binding site" evidence="5">
    <location>
        <position position="156"/>
    </location>
    <ligand>
        <name>adenosylcob(III)alamin</name>
        <dbReference type="ChEBI" id="CHEBI:18408"/>
    </ligand>
</feature>
<dbReference type="Proteomes" id="UP000023842">
    <property type="component" value="Unassembled WGS sequence"/>
</dbReference>
<sequence length="255" mass="28165">MKDIDLIQHNPWDELRAHTSARIALGRVGCSLPTSEVLKFGLAHAQARDAVHRPLDFSELKHQLHAAGFRTLKVRSNAEDRQTYLLRPDHGRHLHSDCQVQLQHELPAPEIAIVLADGLSAVAVQRHALPLLQIFRERFDSDWANTPVVLAEQGRVAIGDGIGEALRARLVIVMIGERPGLTSPDSLGLYLTYAPRVGCLDSARNCISNVRPEGLPYELAAHKLDYLARQALRLQLSGVKLKDDSGMQAVQQQSA</sequence>
<reference evidence="6" key="1">
    <citation type="journal article" date="2014" name="Genome Announc.">
        <title>Draft Genome Sequences of the Alga-Degrading Bacteria Aeromonas hydrophila Strain AD9 and Pseudomonas pseudoalcaligenes Strain AD6.</title>
        <authorList>
            <person name="Barney B.M."/>
            <person name="Lenneman E.M."/>
        </authorList>
    </citation>
    <scope>NUCLEOTIDE SEQUENCE</scope>
    <source>
        <strain evidence="6">AD6</strain>
    </source>
</reference>
<dbReference type="GO" id="GO:0031471">
    <property type="term" value="C:ethanolamine degradation polyhedral organelle"/>
    <property type="evidence" value="ECO:0007669"/>
    <property type="project" value="UniProtKB-UniRule"/>
</dbReference>
<feature type="binding site" evidence="5">
    <location>
        <position position="206"/>
    </location>
    <ligand>
        <name>adenosylcob(III)alamin</name>
        <dbReference type="ChEBI" id="CHEBI:18408"/>
    </ligand>
</feature>
<evidence type="ECO:0000256" key="3">
    <source>
        <dbReference type="ARBA" id="ARBA00023285"/>
    </source>
</evidence>
<dbReference type="Pfam" id="PF05985">
    <property type="entry name" value="EutC"/>
    <property type="match status" value="1"/>
</dbReference>
<dbReference type="Gene3D" id="3.40.50.11240">
    <property type="entry name" value="Ethanolamine ammonia-lyase light chain (EutC)"/>
    <property type="match status" value="1"/>
</dbReference>
<dbReference type="InterPro" id="IPR042251">
    <property type="entry name" value="EutC_C"/>
</dbReference>
<dbReference type="GO" id="GO:0009350">
    <property type="term" value="C:ethanolamine ammonia-lyase complex"/>
    <property type="evidence" value="ECO:0007669"/>
    <property type="project" value="UniProtKB-UniRule"/>
</dbReference>
<comment type="subcellular location">
    <subcellularLocation>
        <location evidence="5">Bacterial microcompartment</location>
    </subcellularLocation>
</comment>
<keyword evidence="8" id="KW-1185">Reference proteome</keyword>
<dbReference type="PANTHER" id="PTHR39330">
    <property type="entry name" value="ETHANOLAMINE AMMONIA-LYASE LIGHT CHAIN"/>
    <property type="match status" value="1"/>
</dbReference>
<accession>A0A1I5PJJ9</accession>
<reference evidence="7 9" key="4">
    <citation type="submission" date="2016-10" db="EMBL/GenBank/DDBJ databases">
        <authorList>
            <person name="de Groot N.N."/>
        </authorList>
    </citation>
    <scope>NUCLEOTIDE SEQUENCE [LARGE SCALE GENOMIC DNA]</scope>
    <source>
        <strain evidence="7 9">CCUG 59231</strain>
    </source>
</reference>
<dbReference type="HAMAP" id="MF_00601">
    <property type="entry name" value="EutC"/>
    <property type="match status" value="1"/>
</dbReference>
<evidence type="ECO:0000256" key="1">
    <source>
        <dbReference type="ARBA" id="ARBA00022628"/>
    </source>
</evidence>
<dbReference type="GO" id="GO:0006520">
    <property type="term" value="P:amino acid metabolic process"/>
    <property type="evidence" value="ECO:0007669"/>
    <property type="project" value="InterPro"/>
</dbReference>
<comment type="catalytic activity">
    <reaction evidence="5">
        <text>ethanolamine = acetaldehyde + NH4(+)</text>
        <dbReference type="Rhea" id="RHEA:15313"/>
        <dbReference type="ChEBI" id="CHEBI:15343"/>
        <dbReference type="ChEBI" id="CHEBI:28938"/>
        <dbReference type="ChEBI" id="CHEBI:57603"/>
        <dbReference type="EC" id="4.3.1.7"/>
    </reaction>
</comment>
<gene>
    <name evidence="5" type="primary">eutC</name>
    <name evidence="6" type="ORF">AU05_05440</name>
    <name evidence="7" type="ORF">SAMN05216601_109139</name>
</gene>
<evidence type="ECO:0000256" key="2">
    <source>
        <dbReference type="ARBA" id="ARBA00023239"/>
    </source>
</evidence>
<keyword evidence="1 5" id="KW-0846">Cobalamin</keyword>
<evidence type="ECO:0000313" key="9">
    <source>
        <dbReference type="Proteomes" id="UP000182400"/>
    </source>
</evidence>
<reference evidence="8" key="2">
    <citation type="journal article" date="2014" name="Genome Announc.">
        <title>Draft Genome Sequence of the algae degrading bacterium Pseudomonas mendocina AD6.</title>
        <authorList>
            <person name="Barney B.M."/>
            <person name="Lenneman E.M."/>
        </authorList>
    </citation>
    <scope>NUCLEOTIDE SEQUENCE [LARGE SCALE GENOMIC DNA]</scope>
    <source>
        <strain evidence="8">AD6</strain>
    </source>
</reference>
<dbReference type="EMBL" id="FOWP01000009">
    <property type="protein sequence ID" value="SFP34288.1"/>
    <property type="molecule type" value="Genomic_DNA"/>
</dbReference>
<proteinExistence type="inferred from homology"/>
<dbReference type="InterPro" id="IPR009246">
    <property type="entry name" value="EutC"/>
</dbReference>
<evidence type="ECO:0000256" key="5">
    <source>
        <dbReference type="HAMAP-Rule" id="MF_00601"/>
    </source>
</evidence>
<evidence type="ECO:0000256" key="4">
    <source>
        <dbReference type="ARBA" id="ARBA00024446"/>
    </source>
</evidence>
<dbReference type="GO" id="GO:0008851">
    <property type="term" value="F:ethanolamine ammonia-lyase activity"/>
    <property type="evidence" value="ECO:0007669"/>
    <property type="project" value="UniProtKB-UniRule"/>
</dbReference>
<dbReference type="NCBIfam" id="NF003971">
    <property type="entry name" value="PRK05465.1"/>
    <property type="match status" value="1"/>
</dbReference>
<comment type="subunit">
    <text evidence="5">The basic unit is a heterodimer which dimerizes to form tetramers. The heterotetramers trimerize; 6 large subunits form a core ring with 6 small subunits projecting outwards.</text>
</comment>
<keyword evidence="3 5" id="KW-0170">Cobalt</keyword>
<dbReference type="Gene3D" id="1.10.30.40">
    <property type="entry name" value="Ethanolamine ammonia-lyase light chain (EutC), N-terminal domain"/>
    <property type="match status" value="1"/>
</dbReference>
<dbReference type="RefSeq" id="WP_036999986.1">
    <property type="nucleotide sequence ID" value="NZ_FOWP01000009.1"/>
</dbReference>
<dbReference type="GO" id="GO:0046336">
    <property type="term" value="P:ethanolamine catabolic process"/>
    <property type="evidence" value="ECO:0007669"/>
    <property type="project" value="UniProtKB-UniRule"/>
</dbReference>
<dbReference type="STRING" id="658457.SAMN05216601_109139"/>
<dbReference type="EC" id="4.3.1.7" evidence="5"/>
<evidence type="ECO:0000313" key="6">
    <source>
        <dbReference type="EMBL" id="EZH82799.1"/>
    </source>
</evidence>
<protein>
    <recommendedName>
        <fullName evidence="5">Ethanolamine ammonia-lyase small subunit</fullName>
        <shortName evidence="5">EAL small subunit</shortName>
        <ecNumber evidence="5">4.3.1.7</ecNumber>
    </recommendedName>
</protein>
<dbReference type="OrthoDB" id="114248at2"/>
<name>A0A1I5PJJ9_9GAMM</name>
<comment type="cofactor">
    <cofactor evidence="5">
        <name>adenosylcob(III)alamin</name>
        <dbReference type="ChEBI" id="CHEBI:18408"/>
    </cofactor>
    <text evidence="5">Binds between the large and small subunits.</text>
</comment>
<dbReference type="GO" id="GO:0031419">
    <property type="term" value="F:cobalamin binding"/>
    <property type="evidence" value="ECO:0007669"/>
    <property type="project" value="UniProtKB-UniRule"/>
</dbReference>
<feature type="binding site" evidence="5">
    <location>
        <position position="177"/>
    </location>
    <ligand>
        <name>adenosylcob(III)alamin</name>
        <dbReference type="ChEBI" id="CHEBI:18408"/>
    </ligand>
</feature>
<dbReference type="EMBL" id="JFJN01000015">
    <property type="protein sequence ID" value="EZH82799.1"/>
    <property type="molecule type" value="Genomic_DNA"/>
</dbReference>
<dbReference type="InterPro" id="IPR042255">
    <property type="entry name" value="EutC_N"/>
</dbReference>
<dbReference type="PIRSF" id="PIRSF018982">
    <property type="entry name" value="EutC"/>
    <property type="match status" value="1"/>
</dbReference>
<evidence type="ECO:0000313" key="7">
    <source>
        <dbReference type="EMBL" id="SFP34288.1"/>
    </source>
</evidence>
<keyword evidence="2 5" id="KW-0456">Lyase</keyword>
<dbReference type="UniPathway" id="UPA00560"/>
<dbReference type="AlphaFoldDB" id="A0A1I5PJJ9"/>
<evidence type="ECO:0000313" key="8">
    <source>
        <dbReference type="Proteomes" id="UP000023842"/>
    </source>
</evidence>
<dbReference type="Proteomes" id="UP000182400">
    <property type="component" value="Unassembled WGS sequence"/>
</dbReference>
<comment type="function">
    <text evidence="5">Catalyzes the deamination of various vicinal amino-alcohols to oxo compounds. Allows this organism to utilize ethanolamine as the sole source of nitrogen and carbon in the presence of external vitamin B12.</text>
</comment>
<dbReference type="PANTHER" id="PTHR39330:SF1">
    <property type="entry name" value="ETHANOLAMINE AMMONIA-LYASE SMALL SUBUNIT"/>
    <property type="match status" value="1"/>
</dbReference>